<evidence type="ECO:0000313" key="1">
    <source>
        <dbReference type="EMBL" id="QEG00803.1"/>
    </source>
</evidence>
<dbReference type="KEGG" id="smam:Mal15_48750"/>
<reference evidence="1 2" key="1">
    <citation type="submission" date="2019-02" db="EMBL/GenBank/DDBJ databases">
        <title>Planctomycetal bacteria perform biofilm scaping via a novel small molecule.</title>
        <authorList>
            <person name="Jeske O."/>
            <person name="Boedeker C."/>
            <person name="Wiegand S."/>
            <person name="Breitling P."/>
            <person name="Kallscheuer N."/>
            <person name="Jogler M."/>
            <person name="Rohde M."/>
            <person name="Petersen J."/>
            <person name="Medema M.H."/>
            <person name="Surup F."/>
            <person name="Jogler C."/>
        </authorList>
    </citation>
    <scope>NUCLEOTIDE SEQUENCE [LARGE SCALE GENOMIC DNA]</scope>
    <source>
        <strain evidence="1 2">Mal15</strain>
    </source>
</reference>
<dbReference type="Proteomes" id="UP000321353">
    <property type="component" value="Chromosome"/>
</dbReference>
<organism evidence="1 2">
    <name type="scientific">Stieleria maiorica</name>
    <dbReference type="NCBI Taxonomy" id="2795974"/>
    <lineage>
        <taxon>Bacteria</taxon>
        <taxon>Pseudomonadati</taxon>
        <taxon>Planctomycetota</taxon>
        <taxon>Planctomycetia</taxon>
        <taxon>Pirellulales</taxon>
        <taxon>Pirellulaceae</taxon>
        <taxon>Stieleria</taxon>
    </lineage>
</organism>
<dbReference type="InterPro" id="IPR036196">
    <property type="entry name" value="Ptyr_pPase_sf"/>
</dbReference>
<accession>A0A5B9MHN5</accession>
<evidence type="ECO:0000313" key="2">
    <source>
        <dbReference type="Proteomes" id="UP000321353"/>
    </source>
</evidence>
<dbReference type="RefSeq" id="WP_147869981.1">
    <property type="nucleotide sequence ID" value="NZ_CP036264.1"/>
</dbReference>
<dbReference type="GO" id="GO:0004725">
    <property type="term" value="F:protein tyrosine phosphatase activity"/>
    <property type="evidence" value="ECO:0007669"/>
    <property type="project" value="UniProtKB-EC"/>
</dbReference>
<sequence length="209" mass="23106">MDTNQLYPALASFIDERRSEFDQIPASRKTELEEVAAYLRARLGDSETARLTFICTHNSRRSHLSQIWAKVAADAHGLTGITTYSGGTEATAMNPRVVDSLRRSGLIVDTDGGDADNPIYRVAYSDDSNPLECFSKVFSESPNPTTDYAAVMTCSSADQACPVVTGCDLRSPIRYEDPKVADDTPQEAAVYDERSRQICREMLYMISKV</sequence>
<name>A0A5B9MHN5_9BACT</name>
<dbReference type="EMBL" id="CP036264">
    <property type="protein sequence ID" value="QEG00803.1"/>
    <property type="molecule type" value="Genomic_DNA"/>
</dbReference>
<gene>
    <name evidence="1" type="primary">arsC_2</name>
    <name evidence="1" type="ORF">Mal15_48750</name>
</gene>
<dbReference type="SUPFAM" id="SSF52788">
    <property type="entry name" value="Phosphotyrosine protein phosphatases I"/>
    <property type="match status" value="1"/>
</dbReference>
<dbReference type="Gene3D" id="3.40.50.2300">
    <property type="match status" value="1"/>
</dbReference>
<dbReference type="AlphaFoldDB" id="A0A5B9MHN5"/>
<dbReference type="EC" id="3.1.3.48" evidence="1"/>
<keyword evidence="2" id="KW-1185">Reference proteome</keyword>
<dbReference type="PANTHER" id="PTHR43428">
    <property type="entry name" value="ARSENATE REDUCTASE"/>
    <property type="match status" value="1"/>
</dbReference>
<protein>
    <submittedName>
        <fullName evidence="1">Protein ArsC</fullName>
        <ecNumber evidence="1">3.1.3.48</ecNumber>
    </submittedName>
</protein>
<dbReference type="PANTHER" id="PTHR43428:SF1">
    <property type="entry name" value="ARSENATE REDUCTASE"/>
    <property type="match status" value="1"/>
</dbReference>
<proteinExistence type="predicted"/>
<keyword evidence="1" id="KW-0378">Hydrolase</keyword>